<dbReference type="GO" id="GO:0001042">
    <property type="term" value="F:RNA polymerase I core binding"/>
    <property type="evidence" value="ECO:0007669"/>
    <property type="project" value="TreeGrafter"/>
</dbReference>
<gene>
    <name evidence="3" type="ORF">NTEN_LOCUS10054</name>
</gene>
<reference evidence="3 4" key="1">
    <citation type="submission" date="2020-02" db="EMBL/GenBank/DDBJ databases">
        <authorList>
            <person name="Ferguson B K."/>
        </authorList>
    </citation>
    <scope>NUCLEOTIDE SEQUENCE [LARGE SCALE GENOMIC DNA]</scope>
</reference>
<evidence type="ECO:0000256" key="2">
    <source>
        <dbReference type="SAM" id="MobiDB-lite"/>
    </source>
</evidence>
<dbReference type="AlphaFoldDB" id="A0A6H5GKQ4"/>
<feature type="compositionally biased region" description="Basic and acidic residues" evidence="2">
    <location>
        <begin position="60"/>
        <end position="79"/>
    </location>
</feature>
<sequence>MGPLLGYKTFILGHEQGLLFERIQTSGSHVNDRRSQVQPGSSQFQSRAIPARFQSEGESVETREPRRLPVQRARTENQRSRTRYTDFGMDAQITGRDFRIPRLPFGPVRCAQLLHQTRNRSIHRFVQKRTTKATITEISTWIHRYINSQDEGSANTPYVDTRVHGVFYMTCQALFYIIGFRYKELVNNQGLTMLNSINLQKIVTCRLNPLRVCSPVVASNFASIARAYQLAYCYTIMERNQRNNLPIVNREAGSSVSTLMSIQLDSFFPFDPYLLVRFVIGDFQYGAPIRGRQCFVGQFYLQQVVLVFSLQSIQQKSIGIRVLSYRILQDRRCRSGMKSPADCPLFGESDETNSEIPGAYHRGNLARKAEE</sequence>
<dbReference type="OrthoDB" id="26970at2759"/>
<evidence type="ECO:0000313" key="4">
    <source>
        <dbReference type="Proteomes" id="UP000479000"/>
    </source>
</evidence>
<evidence type="ECO:0000256" key="1">
    <source>
        <dbReference type="ARBA" id="ARBA00010098"/>
    </source>
</evidence>
<dbReference type="Proteomes" id="UP000479000">
    <property type="component" value="Unassembled WGS sequence"/>
</dbReference>
<proteinExistence type="inferred from homology"/>
<comment type="similarity">
    <text evidence="1">Belongs to the RRN3 family.</text>
</comment>
<dbReference type="GO" id="GO:0005634">
    <property type="term" value="C:nucleus"/>
    <property type="evidence" value="ECO:0007669"/>
    <property type="project" value="TreeGrafter"/>
</dbReference>
<feature type="region of interest" description="Disordered" evidence="2">
    <location>
        <begin position="52"/>
        <end position="80"/>
    </location>
</feature>
<organism evidence="3 4">
    <name type="scientific">Nesidiocoris tenuis</name>
    <dbReference type="NCBI Taxonomy" id="355587"/>
    <lineage>
        <taxon>Eukaryota</taxon>
        <taxon>Metazoa</taxon>
        <taxon>Ecdysozoa</taxon>
        <taxon>Arthropoda</taxon>
        <taxon>Hexapoda</taxon>
        <taxon>Insecta</taxon>
        <taxon>Pterygota</taxon>
        <taxon>Neoptera</taxon>
        <taxon>Paraneoptera</taxon>
        <taxon>Hemiptera</taxon>
        <taxon>Heteroptera</taxon>
        <taxon>Panheteroptera</taxon>
        <taxon>Cimicomorpha</taxon>
        <taxon>Miridae</taxon>
        <taxon>Dicyphina</taxon>
        <taxon>Nesidiocoris</taxon>
    </lineage>
</organism>
<name>A0A6H5GKQ4_9HEMI</name>
<evidence type="ECO:0000313" key="3">
    <source>
        <dbReference type="EMBL" id="CAB0004577.1"/>
    </source>
</evidence>
<dbReference type="EMBL" id="CADCXU010015106">
    <property type="protein sequence ID" value="CAB0004577.1"/>
    <property type="molecule type" value="Genomic_DNA"/>
</dbReference>
<feature type="region of interest" description="Disordered" evidence="2">
    <location>
        <begin position="348"/>
        <end position="371"/>
    </location>
</feature>
<dbReference type="PANTHER" id="PTHR12790">
    <property type="entry name" value="TRANSCRIPTION INITIATION FACTOR IA RRN3"/>
    <property type="match status" value="1"/>
</dbReference>
<dbReference type="PANTHER" id="PTHR12790:SF0">
    <property type="entry name" value="RNA POLYMERASE I-SPECIFIC TRANSCRIPTION INITIATION FACTOR RRN3-RELATED"/>
    <property type="match status" value="1"/>
</dbReference>
<accession>A0A6H5GKQ4</accession>
<keyword evidence="4" id="KW-1185">Reference proteome</keyword>
<dbReference type="GO" id="GO:0006361">
    <property type="term" value="P:transcription initiation at RNA polymerase I promoter"/>
    <property type="evidence" value="ECO:0007669"/>
    <property type="project" value="InterPro"/>
</dbReference>
<dbReference type="InterPro" id="IPR007991">
    <property type="entry name" value="RNA_pol_I_trans_ini_fac_RRN3"/>
</dbReference>
<protein>
    <submittedName>
        <fullName evidence="3">Uncharacterized protein</fullName>
    </submittedName>
</protein>
<dbReference type="Pfam" id="PF05327">
    <property type="entry name" value="RRN3"/>
    <property type="match status" value="1"/>
</dbReference>
<dbReference type="GO" id="GO:0001181">
    <property type="term" value="F:RNA polymerase I general transcription initiation factor activity"/>
    <property type="evidence" value="ECO:0007669"/>
    <property type="project" value="InterPro"/>
</dbReference>